<dbReference type="Gene3D" id="3.20.80.10">
    <property type="entry name" value="Regulatory factor, effector binding domain"/>
    <property type="match status" value="1"/>
</dbReference>
<dbReference type="AlphaFoldDB" id="A0A3N4WBW8"/>
<reference evidence="1 2" key="1">
    <citation type="submission" date="2018-11" db="EMBL/GenBank/DDBJ databases">
        <title>Genomic Encyclopedia of Type Strains, Phase IV (KMG-IV): sequencing the most valuable type-strain genomes for metagenomic binning, comparative biology and taxonomic classification.</title>
        <authorList>
            <person name="Goeker M."/>
        </authorList>
    </citation>
    <scope>NUCLEOTIDE SEQUENCE [LARGE SCALE GENOMIC DNA]</scope>
    <source>
        <strain evidence="1 2">DSM 27238</strain>
    </source>
</reference>
<accession>A0A3N4WBW8</accession>
<name>A0A3N4WBW8_9PAST</name>
<evidence type="ECO:0000313" key="1">
    <source>
        <dbReference type="EMBL" id="RPE83520.1"/>
    </source>
</evidence>
<keyword evidence="2" id="KW-1185">Reference proteome</keyword>
<sequence length="129" mass="15194">MILTLYPLIQERLNHKTAPAMISQLWQNQSQSDEVIYNVYSHYEADFEGSYKFSIAVELPQSNGLKPIYIEDLNAFEKFITDRENLAKTWELINKKTQQGLLKRLYEIDLEKYYPDGRVEIYISIVAHC</sequence>
<comment type="caution">
    <text evidence="1">The sequence shown here is derived from an EMBL/GenBank/DDBJ whole genome shotgun (WGS) entry which is preliminary data.</text>
</comment>
<protein>
    <submittedName>
        <fullName evidence="1">Putative transcriptional regulator YdeE</fullName>
    </submittedName>
</protein>
<proteinExistence type="predicted"/>
<dbReference type="EMBL" id="RKQP01000003">
    <property type="protein sequence ID" value="RPE83520.1"/>
    <property type="molecule type" value="Genomic_DNA"/>
</dbReference>
<organism evidence="1 2">
    <name type="scientific">Vespertiliibacter pulmonis</name>
    <dbReference type="NCBI Taxonomy" id="1443036"/>
    <lineage>
        <taxon>Bacteria</taxon>
        <taxon>Pseudomonadati</taxon>
        <taxon>Pseudomonadota</taxon>
        <taxon>Gammaproteobacteria</taxon>
        <taxon>Pasteurellales</taxon>
        <taxon>Pasteurellaceae</taxon>
        <taxon>Vespertiliibacter</taxon>
    </lineage>
</organism>
<dbReference type="Proteomes" id="UP000281691">
    <property type="component" value="Unassembled WGS sequence"/>
</dbReference>
<evidence type="ECO:0000313" key="2">
    <source>
        <dbReference type="Proteomes" id="UP000281691"/>
    </source>
</evidence>
<dbReference type="RefSeq" id="WP_124211376.1">
    <property type="nucleotide sequence ID" value="NZ_CP016615.1"/>
</dbReference>
<gene>
    <name evidence="1" type="ORF">EDC46_1213</name>
</gene>
<dbReference type="OrthoDB" id="3173400at2"/>
<dbReference type="InterPro" id="IPR011256">
    <property type="entry name" value="Reg_factor_effector_dom_sf"/>
</dbReference>